<name>A0A0B5J6I6_9VIRU</name>
<dbReference type="Gene3D" id="2.20.110.10">
    <property type="entry name" value="Histone H3 K4-specific methyltransferase SET7/9 N-terminal domain"/>
    <property type="match status" value="4"/>
</dbReference>
<dbReference type="Pfam" id="PF02493">
    <property type="entry name" value="MORN"/>
    <property type="match status" value="9"/>
</dbReference>
<dbReference type="InterPro" id="IPR036047">
    <property type="entry name" value="F-box-like_dom_sf"/>
</dbReference>
<dbReference type="RefSeq" id="YP_009119610.1">
    <property type="nucleotide sequence ID" value="NC_026440.1"/>
</dbReference>
<dbReference type="Pfam" id="PF12937">
    <property type="entry name" value="F-box-like"/>
    <property type="match status" value="1"/>
</dbReference>
<feature type="domain" description="F-box" evidence="3">
    <location>
        <begin position="34"/>
        <end position="81"/>
    </location>
</feature>
<dbReference type="KEGG" id="vg:23462292"/>
<dbReference type="GeneID" id="23462292"/>
<dbReference type="SUPFAM" id="SSF82185">
    <property type="entry name" value="Histone H3 K4-specific methyltransferase SET7/9 N-terminal domain"/>
    <property type="match status" value="2"/>
</dbReference>
<dbReference type="SUPFAM" id="SSF81383">
    <property type="entry name" value="F-box domain"/>
    <property type="match status" value="1"/>
</dbReference>
<evidence type="ECO:0000313" key="5">
    <source>
        <dbReference type="Proteomes" id="UP000202511"/>
    </source>
</evidence>
<dbReference type="PROSITE" id="PS50181">
    <property type="entry name" value="FBOX"/>
    <property type="match status" value="1"/>
</dbReference>
<dbReference type="EMBL" id="KP136319">
    <property type="protein sequence ID" value="AJF97375.1"/>
    <property type="molecule type" value="Genomic_DNA"/>
</dbReference>
<proteinExistence type="predicted"/>
<dbReference type="PANTHER" id="PTHR23084:SF263">
    <property type="entry name" value="MORN REPEAT-CONTAINING PROTEIN 1"/>
    <property type="match status" value="1"/>
</dbReference>
<evidence type="ECO:0000256" key="2">
    <source>
        <dbReference type="SAM" id="MobiDB-lite"/>
    </source>
</evidence>
<dbReference type="PANTHER" id="PTHR23084">
    <property type="entry name" value="PHOSPHATIDYLINOSITOL-4-PHOSPHATE 5-KINASE RELATED"/>
    <property type="match status" value="1"/>
</dbReference>
<feature type="region of interest" description="Disordered" evidence="2">
    <location>
        <begin position="1"/>
        <end position="35"/>
    </location>
</feature>
<accession>A0A0B5J6I6</accession>
<protein>
    <submittedName>
        <fullName evidence="4">Morn repeat protein</fullName>
    </submittedName>
</protein>
<dbReference type="InterPro" id="IPR001810">
    <property type="entry name" value="F-box_dom"/>
</dbReference>
<dbReference type="InterPro" id="IPR003409">
    <property type="entry name" value="MORN"/>
</dbReference>
<evidence type="ECO:0000256" key="1">
    <source>
        <dbReference type="ARBA" id="ARBA00022737"/>
    </source>
</evidence>
<keyword evidence="1" id="KW-0677">Repeat</keyword>
<reference evidence="4 5" key="1">
    <citation type="journal article" date="2015" name="Parasitol. Res.">
        <title>Viruses in close associations with free-living amoebae.</title>
        <authorList>
            <person name="Scheid P."/>
        </authorList>
    </citation>
    <scope>NUCLEOTIDE SEQUENCE [LARGE SCALE GENOMIC DNA]</scope>
    <source>
        <strain evidence="4">KlaHel</strain>
    </source>
</reference>
<dbReference type="SMART" id="SM00698">
    <property type="entry name" value="MORN"/>
    <property type="match status" value="9"/>
</dbReference>
<dbReference type="Proteomes" id="UP000202511">
    <property type="component" value="Segment"/>
</dbReference>
<dbReference type="Gene3D" id="1.20.1280.50">
    <property type="match status" value="1"/>
</dbReference>
<organism evidence="4 5">
    <name type="scientific">Pandoravirus inopinatum</name>
    <dbReference type="NCBI Taxonomy" id="1605721"/>
    <lineage>
        <taxon>Viruses</taxon>
        <taxon>Pandoravirus</taxon>
    </lineage>
</organism>
<evidence type="ECO:0000313" key="4">
    <source>
        <dbReference type="EMBL" id="AJF97375.1"/>
    </source>
</evidence>
<sequence>MEQDGATALHDQGDRTARPSKRRRRHADHDAGASDPFGRLPDELVLAILAALDDPRTLALWAQTSRRHYALANDPSLWRRLCESHFGPLLHRRFIKSGKCWRWLYRAQARVASSVGVDVGATIVPACGYDHCVYWGDLKDGLPHGYGLLLQLPSRHCDPDLLPTRIKVGATDANVLTTVDIGHEGGWHNGQRHGYGVGVLAGGNQYEGDHADDKADGYGVSLWDDGSTYEGKWRDDKLDGYGVHTWPDGESYRGVFLDNQPHGYGSRSYVNGEIYRGVWRCNQRDGYGIHIDADGAAHKGEWRNDVANGFGIFTKTNGTTYRGDWLDGLRHGYGIYTKANGSRYSGWWQNNLREGRGMWEYADGSCAQGRWLHRRLDHGTVTRHRGGESPCPLDFLCAACTTIAASSEPYPMDVYQEDVDADA</sequence>
<evidence type="ECO:0000259" key="3">
    <source>
        <dbReference type="PROSITE" id="PS50181"/>
    </source>
</evidence>